<reference evidence="2 3" key="1">
    <citation type="journal article" date="2016" name="Nat. Commun.">
        <title>Thousands of microbial genomes shed light on interconnected biogeochemical processes in an aquifer system.</title>
        <authorList>
            <person name="Anantharaman K."/>
            <person name="Brown C.T."/>
            <person name="Hug L.A."/>
            <person name="Sharon I."/>
            <person name="Castelle C.J."/>
            <person name="Probst A.J."/>
            <person name="Thomas B.C."/>
            <person name="Singh A."/>
            <person name="Wilkins M.J."/>
            <person name="Karaoz U."/>
            <person name="Brodie E.L."/>
            <person name="Williams K.H."/>
            <person name="Hubbard S.S."/>
            <person name="Banfield J.F."/>
        </authorList>
    </citation>
    <scope>NUCLEOTIDE SEQUENCE [LARGE SCALE GENOMIC DNA]</scope>
</reference>
<dbReference type="EMBL" id="MFZV01000028">
    <property type="protein sequence ID" value="OGK31071.1"/>
    <property type="molecule type" value="Genomic_DNA"/>
</dbReference>
<evidence type="ECO:0000313" key="2">
    <source>
        <dbReference type="EMBL" id="OGK31071.1"/>
    </source>
</evidence>
<evidence type="ECO:0000256" key="1">
    <source>
        <dbReference type="SAM" id="Phobius"/>
    </source>
</evidence>
<dbReference type="AlphaFoldDB" id="A0A1F7HIN1"/>
<keyword evidence="1" id="KW-0472">Membrane</keyword>
<evidence type="ECO:0000313" key="3">
    <source>
        <dbReference type="Proteomes" id="UP000177199"/>
    </source>
</evidence>
<keyword evidence="1" id="KW-1133">Transmembrane helix</keyword>
<feature type="transmembrane region" description="Helical" evidence="1">
    <location>
        <begin position="359"/>
        <end position="381"/>
    </location>
</feature>
<protein>
    <submittedName>
        <fullName evidence="2">Uncharacterized protein</fullName>
    </submittedName>
</protein>
<sequence length="387" mass="43298">MLKGKKDQYQLTNVIVNAPSVILKFIQDLLNFTRFQIKFRMTSWRSLACASKGMTFRIITFLLVLFTSSFLLFTFKSVSAQQIGLSVSPSHLEAVIKPGKSILIAYKIQNFGDPTILKTYVLPFIAKGNQGEIEIKEEFEGPIRFELDNSNLSLNESYFLNSRQEQQILLRIRVPEGTPEGDYYYTLISETVPNPAIEGLSSSQARGKIGTNILITVTESGRIDLKGNIVIFDVLSRFKFEIFGYKYRIFDSGDVIPLVLIAENKGKNLIKPNGDIVLRGNFGEKAIYNVIPQGILSESQRQLTATPSALVNCDQGRKSFYCDREASLLISGFFLGKYDLSTTLNFGEGSPNVYSTVEFIAIPIKFLIGLIVVIFTSLIIIKSKKGK</sequence>
<comment type="caution">
    <text evidence="2">The sequence shown here is derived from an EMBL/GenBank/DDBJ whole genome shotgun (WGS) entry which is preliminary data.</text>
</comment>
<proteinExistence type="predicted"/>
<feature type="transmembrane region" description="Helical" evidence="1">
    <location>
        <begin position="54"/>
        <end position="75"/>
    </location>
</feature>
<gene>
    <name evidence="2" type="ORF">A3F29_02245</name>
</gene>
<name>A0A1F7HIN1_9BACT</name>
<keyword evidence="1" id="KW-0812">Transmembrane</keyword>
<organism evidence="2 3">
    <name type="scientific">Candidatus Roizmanbacteria bacterium RIFCSPHIGHO2_12_FULL_33_9</name>
    <dbReference type="NCBI Taxonomy" id="1802045"/>
    <lineage>
        <taxon>Bacteria</taxon>
        <taxon>Candidatus Roizmaniibacteriota</taxon>
    </lineage>
</organism>
<accession>A0A1F7HIN1</accession>
<dbReference type="Proteomes" id="UP000177199">
    <property type="component" value="Unassembled WGS sequence"/>
</dbReference>